<dbReference type="InterPro" id="IPR012340">
    <property type="entry name" value="NA-bd_OB-fold"/>
</dbReference>
<keyword evidence="5" id="KW-1185">Reference proteome</keyword>
<dbReference type="Pfam" id="PF00436">
    <property type="entry name" value="SSB"/>
    <property type="match status" value="1"/>
</dbReference>
<dbReference type="NCBIfam" id="TIGR00621">
    <property type="entry name" value="ssb"/>
    <property type="match status" value="1"/>
</dbReference>
<dbReference type="PANTHER" id="PTHR10302:SF27">
    <property type="entry name" value="SINGLE-STRANDED DNA-BINDING PROTEIN"/>
    <property type="match status" value="1"/>
</dbReference>
<protein>
    <recommendedName>
        <fullName evidence="2 3">Single-stranded DNA-binding protein</fullName>
        <shortName evidence="2">SSB</shortName>
    </recommendedName>
</protein>
<dbReference type="GO" id="GO:0009295">
    <property type="term" value="C:nucleoid"/>
    <property type="evidence" value="ECO:0007669"/>
    <property type="project" value="TreeGrafter"/>
</dbReference>
<evidence type="ECO:0000313" key="4">
    <source>
        <dbReference type="EMBL" id="EYE88840.1"/>
    </source>
</evidence>
<dbReference type="PANTHER" id="PTHR10302">
    <property type="entry name" value="SINGLE-STRANDED DNA-BINDING PROTEIN"/>
    <property type="match status" value="1"/>
</dbReference>
<evidence type="ECO:0000313" key="5">
    <source>
        <dbReference type="Proteomes" id="UP000019681"/>
    </source>
</evidence>
<dbReference type="Proteomes" id="UP000019681">
    <property type="component" value="Unassembled WGS sequence"/>
</dbReference>
<evidence type="ECO:0000256" key="1">
    <source>
        <dbReference type="ARBA" id="ARBA00023125"/>
    </source>
</evidence>
<dbReference type="SUPFAM" id="SSF50249">
    <property type="entry name" value="Nucleic acid-binding proteins"/>
    <property type="match status" value="1"/>
</dbReference>
<evidence type="ECO:0000256" key="2">
    <source>
        <dbReference type="HAMAP-Rule" id="MF_00984"/>
    </source>
</evidence>
<dbReference type="GO" id="GO:0003697">
    <property type="term" value="F:single-stranded DNA binding"/>
    <property type="evidence" value="ECO:0007669"/>
    <property type="project" value="UniProtKB-UniRule"/>
</dbReference>
<dbReference type="AlphaFoldDB" id="A0A017RY15"/>
<name>A0A017RY15_9CLOT</name>
<dbReference type="GO" id="GO:0006260">
    <property type="term" value="P:DNA replication"/>
    <property type="evidence" value="ECO:0007669"/>
    <property type="project" value="InterPro"/>
</dbReference>
<organism evidence="4 5">
    <name type="scientific">Fervidicella metallireducens AeB</name>
    <dbReference type="NCBI Taxonomy" id="1403537"/>
    <lineage>
        <taxon>Bacteria</taxon>
        <taxon>Bacillati</taxon>
        <taxon>Bacillota</taxon>
        <taxon>Clostridia</taxon>
        <taxon>Eubacteriales</taxon>
        <taxon>Clostridiaceae</taxon>
        <taxon>Fervidicella</taxon>
    </lineage>
</organism>
<reference evidence="4 5" key="1">
    <citation type="journal article" date="2014" name="Genome Announc.">
        <title>Draft Genome Sequence of Fervidicella metallireducens Strain AeBT, an Iron-Reducing Thermoanaerobe from the Great Artesian Basin.</title>
        <authorList>
            <person name="Patel B.K."/>
        </authorList>
    </citation>
    <scope>NUCLEOTIDE SEQUENCE [LARGE SCALE GENOMIC DNA]</scope>
    <source>
        <strain evidence="4 5">AeB</strain>
    </source>
</reference>
<dbReference type="CDD" id="cd04496">
    <property type="entry name" value="SSB_OBF"/>
    <property type="match status" value="1"/>
</dbReference>
<sequence>MMNNVSLVGRLVKDAEVLSFKNSDKMALKFTIAVERTYRNAKGEKGVDFIQIIYFTQFADKLSKYVIKGKRVGVIGRLAVNSYVDENNIKRYQTNVVADNIQFLDKIERQEIV</sequence>
<comment type="subunit">
    <text evidence="2">Homotetramer.</text>
</comment>
<dbReference type="InterPro" id="IPR000424">
    <property type="entry name" value="Primosome_PriB/ssb"/>
</dbReference>
<dbReference type="PIRSF" id="PIRSF002070">
    <property type="entry name" value="SSB"/>
    <property type="match status" value="1"/>
</dbReference>
<dbReference type="PROSITE" id="PS50935">
    <property type="entry name" value="SSB"/>
    <property type="match status" value="1"/>
</dbReference>
<keyword evidence="1 2" id="KW-0238">DNA-binding</keyword>
<comment type="caution">
    <text evidence="2">Lacks conserved residue(s) required for the propagation of feature annotation.</text>
</comment>
<comment type="caution">
    <text evidence="4">The sequence shown here is derived from an EMBL/GenBank/DDBJ whole genome shotgun (WGS) entry which is preliminary data.</text>
</comment>
<dbReference type="EMBL" id="AZQP01000012">
    <property type="protein sequence ID" value="EYE88840.1"/>
    <property type="molecule type" value="Genomic_DNA"/>
</dbReference>
<dbReference type="HAMAP" id="MF_00984">
    <property type="entry name" value="SSB"/>
    <property type="match status" value="1"/>
</dbReference>
<accession>A0A017RY15</accession>
<gene>
    <name evidence="4" type="ORF">Q428_05505</name>
</gene>
<dbReference type="STRING" id="1403537.Q428_05505"/>
<dbReference type="Gene3D" id="2.40.50.140">
    <property type="entry name" value="Nucleic acid-binding proteins"/>
    <property type="match status" value="1"/>
</dbReference>
<evidence type="ECO:0000256" key="3">
    <source>
        <dbReference type="PIRNR" id="PIRNR002070"/>
    </source>
</evidence>
<proteinExistence type="inferred from homology"/>
<dbReference type="InterPro" id="IPR011344">
    <property type="entry name" value="ssDNA-bd"/>
</dbReference>